<gene>
    <name evidence="1" type="ORF">SAMN05216297_109147</name>
</gene>
<keyword evidence="2" id="KW-1185">Reference proteome</keyword>
<dbReference type="Proteomes" id="UP000199672">
    <property type="component" value="Unassembled WGS sequence"/>
</dbReference>
<organism evidence="1 2">
    <name type="scientific">Flavobacterium phragmitis</name>
    <dbReference type="NCBI Taxonomy" id="739143"/>
    <lineage>
        <taxon>Bacteria</taxon>
        <taxon>Pseudomonadati</taxon>
        <taxon>Bacteroidota</taxon>
        <taxon>Flavobacteriia</taxon>
        <taxon>Flavobacteriales</taxon>
        <taxon>Flavobacteriaceae</taxon>
        <taxon>Flavobacterium</taxon>
    </lineage>
</organism>
<name>A0A1I1TFZ2_9FLAO</name>
<dbReference type="AlphaFoldDB" id="A0A1I1TFZ2"/>
<dbReference type="OrthoDB" id="9915310at2"/>
<accession>A0A1I1TFZ2</accession>
<proteinExistence type="predicted"/>
<sequence>MDNSFSLKEVDVALIYSKKLDEFRCLLYNVTDTIKDQKKLGIVFTFDIKINHNPKSRNSDDCGCAIEPGLGGSADEIKSLKILLKNDKKEIDITKILGNIEESVLYNPIENFDKRRFDKNDFSCVCLDRKSNQYVEYLNKNYLGGRVYRKVDPRRVPILENPNDFISWFNNFNNDKFQVGFSSKNITSGRGFLRTNFPFWFPDHFFNTLKKYNLIKIIVELNDGRVLEKERKLVMI</sequence>
<evidence type="ECO:0000313" key="1">
    <source>
        <dbReference type="EMBL" id="SFD57531.1"/>
    </source>
</evidence>
<dbReference type="EMBL" id="FOMH01000009">
    <property type="protein sequence ID" value="SFD57531.1"/>
    <property type="molecule type" value="Genomic_DNA"/>
</dbReference>
<dbReference type="STRING" id="739143.SAMN05216297_109147"/>
<reference evidence="2" key="1">
    <citation type="submission" date="2016-10" db="EMBL/GenBank/DDBJ databases">
        <authorList>
            <person name="Varghese N."/>
            <person name="Submissions S."/>
        </authorList>
    </citation>
    <scope>NUCLEOTIDE SEQUENCE [LARGE SCALE GENOMIC DNA]</scope>
    <source>
        <strain evidence="2">CGMCC 1.10370</strain>
    </source>
</reference>
<evidence type="ECO:0000313" key="2">
    <source>
        <dbReference type="Proteomes" id="UP000199672"/>
    </source>
</evidence>
<protein>
    <submittedName>
        <fullName evidence="1">Uncharacterized protein</fullName>
    </submittedName>
</protein>